<feature type="signal peptide" evidence="1">
    <location>
        <begin position="1"/>
        <end position="24"/>
    </location>
</feature>
<comment type="caution">
    <text evidence="2">The sequence shown here is derived from an EMBL/GenBank/DDBJ whole genome shotgun (WGS) entry which is preliminary data.</text>
</comment>
<gene>
    <name evidence="2" type="ORF">ACFFQA_36515</name>
</gene>
<evidence type="ECO:0000313" key="2">
    <source>
        <dbReference type="EMBL" id="MFB9909471.1"/>
    </source>
</evidence>
<keyword evidence="1" id="KW-0732">Signal</keyword>
<name>A0ABV6A8H4_9PSEU</name>
<dbReference type="EMBL" id="JBHLZU010000036">
    <property type="protein sequence ID" value="MFB9909471.1"/>
    <property type="molecule type" value="Genomic_DNA"/>
</dbReference>
<organism evidence="2 3">
    <name type="scientific">Allokutzneria oryzae</name>
    <dbReference type="NCBI Taxonomy" id="1378989"/>
    <lineage>
        <taxon>Bacteria</taxon>
        <taxon>Bacillati</taxon>
        <taxon>Actinomycetota</taxon>
        <taxon>Actinomycetes</taxon>
        <taxon>Pseudonocardiales</taxon>
        <taxon>Pseudonocardiaceae</taxon>
        <taxon>Allokutzneria</taxon>
    </lineage>
</organism>
<dbReference type="RefSeq" id="WP_377862386.1">
    <property type="nucleotide sequence ID" value="NZ_JBHLZU010000036.1"/>
</dbReference>
<sequence>MKRASFAVALAAVLTVGMATPASAATISRFSSADGEAWGSVTWGKFSFNNYPMTLDVHYRPKQGHGRVGVQVEVALRGLPNFDWKYFVGPDSHAGHRKQTTVFKTGAPVSGIRLRVCRKLMDGSNKCGKPTKLYASGA</sequence>
<protein>
    <recommendedName>
        <fullName evidence="4">Secreted protein</fullName>
    </recommendedName>
</protein>
<accession>A0ABV6A8H4</accession>
<feature type="chain" id="PRO_5047144900" description="Secreted protein" evidence="1">
    <location>
        <begin position="25"/>
        <end position="138"/>
    </location>
</feature>
<proteinExistence type="predicted"/>
<keyword evidence="3" id="KW-1185">Reference proteome</keyword>
<evidence type="ECO:0000256" key="1">
    <source>
        <dbReference type="SAM" id="SignalP"/>
    </source>
</evidence>
<evidence type="ECO:0008006" key="4">
    <source>
        <dbReference type="Google" id="ProtNLM"/>
    </source>
</evidence>
<evidence type="ECO:0000313" key="3">
    <source>
        <dbReference type="Proteomes" id="UP001589693"/>
    </source>
</evidence>
<dbReference type="Proteomes" id="UP001589693">
    <property type="component" value="Unassembled WGS sequence"/>
</dbReference>
<reference evidence="2 3" key="1">
    <citation type="submission" date="2024-09" db="EMBL/GenBank/DDBJ databases">
        <authorList>
            <person name="Sun Q."/>
            <person name="Mori K."/>
        </authorList>
    </citation>
    <scope>NUCLEOTIDE SEQUENCE [LARGE SCALE GENOMIC DNA]</scope>
    <source>
        <strain evidence="2 3">TBRC 7907</strain>
    </source>
</reference>